<keyword evidence="2" id="KW-1185">Reference proteome</keyword>
<accession>A0A1R2CL46</accession>
<dbReference type="Proteomes" id="UP000187209">
    <property type="component" value="Unassembled WGS sequence"/>
</dbReference>
<reference evidence="1 2" key="1">
    <citation type="submission" date="2016-11" db="EMBL/GenBank/DDBJ databases">
        <title>The macronuclear genome of Stentor coeruleus: a giant cell with tiny introns.</title>
        <authorList>
            <person name="Slabodnick M."/>
            <person name="Ruby J.G."/>
            <person name="Reiff S.B."/>
            <person name="Swart E.C."/>
            <person name="Gosai S."/>
            <person name="Prabakaran S."/>
            <person name="Witkowska E."/>
            <person name="Larue G.E."/>
            <person name="Fisher S."/>
            <person name="Freeman R.M."/>
            <person name="Gunawardena J."/>
            <person name="Chu W."/>
            <person name="Stover N.A."/>
            <person name="Gregory B.D."/>
            <person name="Nowacki M."/>
            <person name="Derisi J."/>
            <person name="Roy S.W."/>
            <person name="Marshall W.F."/>
            <person name="Sood P."/>
        </authorList>
    </citation>
    <scope>NUCLEOTIDE SEQUENCE [LARGE SCALE GENOMIC DNA]</scope>
    <source>
        <strain evidence="1">WM001</strain>
    </source>
</reference>
<evidence type="ECO:0000313" key="1">
    <source>
        <dbReference type="EMBL" id="OMJ89686.1"/>
    </source>
</evidence>
<dbReference type="EMBL" id="MPUH01000120">
    <property type="protein sequence ID" value="OMJ89686.1"/>
    <property type="molecule type" value="Genomic_DNA"/>
</dbReference>
<name>A0A1R2CL46_9CILI</name>
<dbReference type="AlphaFoldDB" id="A0A1R2CL46"/>
<sequence>MEEIDVLCINCENLISIDLISSHSLECVTPINFITPENSHDQVNSINQRLAKLCSSIQASMSKKKQTCTKTFLSLESLLRKAQRAKSLNISQTTEPSQFVTLIHEIEMSSDEQFSLAVQVYAERLKVLIEEKALVIPPKDKETDRQFFTKNDEPYSTTTKRELSDFYPSEFFRDKKSYLNDIDSVIESQSRRSLSLASSVQFENTESKKSIYLEELIEENNYDSGDEDLDLDYFVSQCLMVQLSYPSSHPVQKVNTKELFKESKMKKIDFEGWEKFIEAKFKEIS</sequence>
<gene>
    <name evidence="1" type="ORF">SteCoe_8138</name>
</gene>
<protein>
    <submittedName>
        <fullName evidence="1">Uncharacterized protein</fullName>
    </submittedName>
</protein>
<proteinExistence type="predicted"/>
<comment type="caution">
    <text evidence="1">The sequence shown here is derived from an EMBL/GenBank/DDBJ whole genome shotgun (WGS) entry which is preliminary data.</text>
</comment>
<organism evidence="1 2">
    <name type="scientific">Stentor coeruleus</name>
    <dbReference type="NCBI Taxonomy" id="5963"/>
    <lineage>
        <taxon>Eukaryota</taxon>
        <taxon>Sar</taxon>
        <taxon>Alveolata</taxon>
        <taxon>Ciliophora</taxon>
        <taxon>Postciliodesmatophora</taxon>
        <taxon>Heterotrichea</taxon>
        <taxon>Heterotrichida</taxon>
        <taxon>Stentoridae</taxon>
        <taxon>Stentor</taxon>
    </lineage>
</organism>
<evidence type="ECO:0000313" key="2">
    <source>
        <dbReference type="Proteomes" id="UP000187209"/>
    </source>
</evidence>